<accession>A0A1Q6R4V2</accession>
<evidence type="ECO:0000313" key="2">
    <source>
        <dbReference type="EMBL" id="OLA37398.1"/>
    </source>
</evidence>
<dbReference type="Gene3D" id="3.40.50.1980">
    <property type="entry name" value="Nitrogenase molybdenum iron protein domain"/>
    <property type="match status" value="2"/>
</dbReference>
<reference evidence="2 3" key="1">
    <citation type="journal article" date="2016" name="Nat. Biotechnol.">
        <title>Measurement of bacterial replication rates in microbial communities.</title>
        <authorList>
            <person name="Brown C.T."/>
            <person name="Olm M.R."/>
            <person name="Thomas B.C."/>
            <person name="Banfield J.F."/>
        </authorList>
    </citation>
    <scope>NUCLEOTIDE SEQUENCE [LARGE SCALE GENOMIC DNA]</scope>
    <source>
        <strain evidence="2">46_33</strain>
    </source>
</reference>
<evidence type="ECO:0000313" key="3">
    <source>
        <dbReference type="Proteomes" id="UP000186777"/>
    </source>
</evidence>
<dbReference type="STRING" id="626940.BHW43_06100"/>
<feature type="domain" description="Nitrogenase/oxidoreductase component 1" evidence="1">
    <location>
        <begin position="19"/>
        <end position="396"/>
    </location>
</feature>
<dbReference type="RefSeq" id="WP_303679901.1">
    <property type="nucleotide sequence ID" value="NZ_JAXJBD010000037.1"/>
</dbReference>
<dbReference type="InterPro" id="IPR000510">
    <property type="entry name" value="Nase/OxRdtase_comp1"/>
</dbReference>
<name>A0A1Q6R4V2_9FIRM</name>
<dbReference type="EMBL" id="MNTG01000030">
    <property type="protein sequence ID" value="OLA37398.1"/>
    <property type="molecule type" value="Genomic_DNA"/>
</dbReference>
<evidence type="ECO:0000259" key="1">
    <source>
        <dbReference type="Pfam" id="PF00148"/>
    </source>
</evidence>
<dbReference type="SUPFAM" id="SSF53807">
    <property type="entry name" value="Helical backbone' metal receptor"/>
    <property type="match status" value="1"/>
</dbReference>
<organism evidence="2 3">
    <name type="scientific">Phascolarctobacterium succinatutens</name>
    <dbReference type="NCBI Taxonomy" id="626940"/>
    <lineage>
        <taxon>Bacteria</taxon>
        <taxon>Bacillati</taxon>
        <taxon>Bacillota</taxon>
        <taxon>Negativicutes</taxon>
        <taxon>Acidaminococcales</taxon>
        <taxon>Acidaminococcaceae</taxon>
        <taxon>Phascolarctobacterium</taxon>
    </lineage>
</organism>
<dbReference type="AlphaFoldDB" id="A0A1Q6R4V2"/>
<gene>
    <name evidence="2" type="ORF">BHW43_06100</name>
</gene>
<dbReference type="GO" id="GO:0016491">
    <property type="term" value="F:oxidoreductase activity"/>
    <property type="evidence" value="ECO:0007669"/>
    <property type="project" value="InterPro"/>
</dbReference>
<dbReference type="InterPro" id="IPR049939">
    <property type="entry name" value="NifE-like"/>
</dbReference>
<protein>
    <recommendedName>
        <fullName evidence="1">Nitrogenase/oxidoreductase component 1 domain-containing protein</fullName>
    </recommendedName>
</protein>
<dbReference type="PANTHER" id="PTHR42956">
    <property type="entry name" value="NITROGENASE IRON-MOLYBDENUM COFACTOR BIOSYNTHESIS PROTEIN NIFE"/>
    <property type="match status" value="1"/>
</dbReference>
<dbReference type="PANTHER" id="PTHR42956:SF1">
    <property type="entry name" value="NITROGENASE IRON-MOLYBDENUM COFACTOR BIOSYNTHESIS PROTEIN NIFE"/>
    <property type="match status" value="1"/>
</dbReference>
<comment type="caution">
    <text evidence="2">The sequence shown here is derived from an EMBL/GenBank/DDBJ whole genome shotgun (WGS) entry which is preliminary data.</text>
</comment>
<proteinExistence type="predicted"/>
<sequence length="405" mass="45044">MALIRNFPVPSDRMAIISTLLNIEDAVVLEYGPEGTTHFSMNFFNKLGQDYPNRLFTTGVDDSDIVMGSTENLERGIFELDALYSPKAIFVLTSSVTSIIGTDIAGICDSLQGKVQSRLIPVNTSGLGADYSAGLRKIYLQLAELFVQPAVVKQSKRYNILGASPLHYRAESDICEIESLLREAFGYELLHCFAMNTTTETIAELGSAELNIILAAEALPCAEYLQSVTGTHYVYLPPYGYSQTTEFLNSVAAVIGQPVKEAMLQRLAEKNRRLKMLLNSPLLSRTPGTVFLKGDYDTVKGLGAFFKELKFNVAHSVCTHKITGTAAEGIEYFKEEKEYLQLLKDIRHCLVMADEDTVAQADMTNFKVCVSHPCYSHRTIAKHLPFMGERGADMLFEYIQQYVNM</sequence>
<dbReference type="Pfam" id="PF00148">
    <property type="entry name" value="Oxidored_nitro"/>
    <property type="match status" value="1"/>
</dbReference>
<dbReference type="CDD" id="cd00316">
    <property type="entry name" value="Oxidoreductase_nitrogenase"/>
    <property type="match status" value="1"/>
</dbReference>
<dbReference type="Proteomes" id="UP000186777">
    <property type="component" value="Unassembled WGS sequence"/>
</dbReference>